<feature type="transmembrane region" description="Helical" evidence="6">
    <location>
        <begin position="241"/>
        <end position="266"/>
    </location>
</feature>
<evidence type="ECO:0000313" key="7">
    <source>
        <dbReference type="EMBL" id="MBU2690633.1"/>
    </source>
</evidence>
<dbReference type="EMBL" id="JAHJDP010000032">
    <property type="protein sequence ID" value="MBU2690633.1"/>
    <property type="molecule type" value="Genomic_DNA"/>
</dbReference>
<accession>A0A948RTB7</accession>
<comment type="subcellular location">
    <subcellularLocation>
        <location evidence="1">Cell membrane</location>
        <topology evidence="1">Multi-pass membrane protein</topology>
    </subcellularLocation>
</comment>
<dbReference type="Proteomes" id="UP000777784">
    <property type="component" value="Unassembled WGS sequence"/>
</dbReference>
<proteinExistence type="predicted"/>
<feature type="transmembrane region" description="Helical" evidence="6">
    <location>
        <begin position="146"/>
        <end position="165"/>
    </location>
</feature>
<feature type="transmembrane region" description="Helical" evidence="6">
    <location>
        <begin position="121"/>
        <end position="140"/>
    </location>
</feature>
<evidence type="ECO:0000256" key="5">
    <source>
        <dbReference type="ARBA" id="ARBA00023136"/>
    </source>
</evidence>
<evidence type="ECO:0000256" key="4">
    <source>
        <dbReference type="ARBA" id="ARBA00022989"/>
    </source>
</evidence>
<keyword evidence="5 6" id="KW-0472">Membrane</keyword>
<evidence type="ECO:0000313" key="8">
    <source>
        <dbReference type="Proteomes" id="UP000777784"/>
    </source>
</evidence>
<dbReference type="AlphaFoldDB" id="A0A948RTB7"/>
<dbReference type="GO" id="GO:0005886">
    <property type="term" value="C:plasma membrane"/>
    <property type="evidence" value="ECO:0007669"/>
    <property type="project" value="UniProtKB-SubCell"/>
</dbReference>
<dbReference type="Pfam" id="PF03706">
    <property type="entry name" value="LPG_synthase_TM"/>
    <property type="match status" value="1"/>
</dbReference>
<dbReference type="NCBIfam" id="TIGR00374">
    <property type="entry name" value="flippase-like domain"/>
    <property type="match status" value="1"/>
</dbReference>
<dbReference type="PANTHER" id="PTHR39087:SF2">
    <property type="entry name" value="UPF0104 MEMBRANE PROTEIN MJ1595"/>
    <property type="match status" value="1"/>
</dbReference>
<protein>
    <submittedName>
        <fullName evidence="7">Flippase-like domain-containing protein</fullName>
    </submittedName>
</protein>
<reference evidence="7" key="1">
    <citation type="submission" date="2021-05" db="EMBL/GenBank/DDBJ databases">
        <title>Energy efficiency and biological interactions define the core microbiome of deep oligotrophic groundwater.</title>
        <authorList>
            <person name="Mehrshad M."/>
            <person name="Lopez-Fernandez M."/>
            <person name="Bell E."/>
            <person name="Bernier-Latmani R."/>
            <person name="Bertilsson S."/>
            <person name="Dopson M."/>
        </authorList>
    </citation>
    <scope>NUCLEOTIDE SEQUENCE</scope>
    <source>
        <strain evidence="7">Modern_marine.mb.64</strain>
    </source>
</reference>
<evidence type="ECO:0000256" key="6">
    <source>
        <dbReference type="SAM" id="Phobius"/>
    </source>
</evidence>
<dbReference type="InterPro" id="IPR022791">
    <property type="entry name" value="L-PG_synthase/AglD"/>
</dbReference>
<keyword evidence="2" id="KW-1003">Cell membrane</keyword>
<keyword evidence="4 6" id="KW-1133">Transmembrane helix</keyword>
<name>A0A948RTB7_UNCEI</name>
<evidence type="ECO:0000256" key="2">
    <source>
        <dbReference type="ARBA" id="ARBA00022475"/>
    </source>
</evidence>
<gene>
    <name evidence="7" type="ORF">KJ970_06855</name>
</gene>
<evidence type="ECO:0000256" key="1">
    <source>
        <dbReference type="ARBA" id="ARBA00004651"/>
    </source>
</evidence>
<comment type="caution">
    <text evidence="7">The sequence shown here is derived from an EMBL/GenBank/DDBJ whole genome shotgun (WGS) entry which is preliminary data.</text>
</comment>
<organism evidence="7 8">
    <name type="scientific">Eiseniibacteriota bacterium</name>
    <dbReference type="NCBI Taxonomy" id="2212470"/>
    <lineage>
        <taxon>Bacteria</taxon>
        <taxon>Candidatus Eiseniibacteriota</taxon>
    </lineage>
</organism>
<keyword evidence="3 6" id="KW-0812">Transmembrane</keyword>
<feature type="transmembrane region" description="Helical" evidence="6">
    <location>
        <begin position="207"/>
        <end position="229"/>
    </location>
</feature>
<dbReference type="PANTHER" id="PTHR39087">
    <property type="entry name" value="UPF0104 MEMBRANE PROTEIN MJ1595"/>
    <property type="match status" value="1"/>
</dbReference>
<evidence type="ECO:0000256" key="3">
    <source>
        <dbReference type="ARBA" id="ARBA00022692"/>
    </source>
</evidence>
<sequence>MKRKLLFGSILSLLFLYLAFRKSDFAQIIEHIRNTRMIYLLPGVILTLLSYFVRAVRWRYLLASVKTISLSPLFKSTMIGFMANNLLPARLGELVRAHTIGTWEGISRSSALATIAMERVFDLYTMLVLFGVISIFLPLTPAVQKLGMIGLLFGLLVLGLFILLLRAGPKTIQLFGRYIPSRFRERGIGLLCAFQEGLGVLKKGRQLLWASMLSVLMWGFIVGVIYLCFTATEIEVDGKPLPVSAAVVVLVVMAIGLMVPSGPGFIGSLQLAAKLGLRVFGVEDNMALSFAIVYHATQWVPVTLVGLIFLIHANLSLKEISRTSTGDKGRDPTGAGL</sequence>
<feature type="transmembrane region" description="Helical" evidence="6">
    <location>
        <begin position="37"/>
        <end position="56"/>
    </location>
</feature>
<feature type="transmembrane region" description="Helical" evidence="6">
    <location>
        <begin position="286"/>
        <end position="311"/>
    </location>
</feature>